<dbReference type="Gene3D" id="2.60.40.3080">
    <property type="match status" value="1"/>
</dbReference>
<name>G2PYH8_9FIRM</name>
<keyword evidence="1" id="KW-1133">Transmembrane helix</keyword>
<organism evidence="2 3">
    <name type="scientific">Caldicellulosiruptor acetigenus 6A</name>
    <dbReference type="NCBI Taxonomy" id="632516"/>
    <lineage>
        <taxon>Bacteria</taxon>
        <taxon>Bacillati</taxon>
        <taxon>Bacillota</taxon>
        <taxon>Bacillota incertae sedis</taxon>
        <taxon>Caldicellulosiruptorales</taxon>
        <taxon>Caldicellulosiruptoraceae</taxon>
        <taxon>Caldicellulosiruptor</taxon>
    </lineage>
</organism>
<protein>
    <submittedName>
        <fullName evidence="2">Uncharacterized protein</fullName>
    </submittedName>
</protein>
<gene>
    <name evidence="2" type="ORF">Calla_1410</name>
</gene>
<evidence type="ECO:0000313" key="2">
    <source>
        <dbReference type="EMBL" id="AEM74028.1"/>
    </source>
</evidence>
<evidence type="ECO:0000313" key="3">
    <source>
        <dbReference type="Proteomes" id="UP000009257"/>
    </source>
</evidence>
<dbReference type="Proteomes" id="UP000009257">
    <property type="component" value="Chromosome"/>
</dbReference>
<keyword evidence="1" id="KW-0812">Transmembrane</keyword>
<sequence length="143" mass="16434">MKTKVLIKVILICILFFGIFLFFNLTNFQQFESDKVSYNTSVKRVGAKEYTTDIQFSYEVTHGQERSFLIYVNKGSLKLTCQNIKGTNKITVKIKDKSGRLVYEKDIGDGTSQKIKIANLKEGEYKIIIVFRKGFGEGRIKIE</sequence>
<dbReference type="EMBL" id="CP003001">
    <property type="protein sequence ID" value="AEM74028.1"/>
    <property type="molecule type" value="Genomic_DNA"/>
</dbReference>
<proteinExistence type="predicted"/>
<dbReference type="HOGENOM" id="CLU_1802518_0_0_9"/>
<dbReference type="RefSeq" id="WP_014042710.1">
    <property type="nucleotide sequence ID" value="NC_015949.1"/>
</dbReference>
<evidence type="ECO:0000256" key="1">
    <source>
        <dbReference type="SAM" id="Phobius"/>
    </source>
</evidence>
<dbReference type="AlphaFoldDB" id="G2PYH8"/>
<accession>G2PYH8</accession>
<reference evidence="2 3" key="1">
    <citation type="submission" date="2011-08" db="EMBL/GenBank/DDBJ databases">
        <title>Complete sequence of Caldicellulosiruptor lactoaceticus 6A.</title>
        <authorList>
            <consortium name="US DOE Joint Genome Institute"/>
            <person name="Lucas S."/>
            <person name="Han J."/>
            <person name="Lapidus A."/>
            <person name="Cheng J.-F."/>
            <person name="Goodwin L."/>
            <person name="Pitluck S."/>
            <person name="Peters L."/>
            <person name="Davenport K."/>
            <person name="Detter J.C."/>
            <person name="Han C."/>
            <person name="Tapia R."/>
            <person name="Land M."/>
            <person name="Hauser L."/>
            <person name="Kyrpides N."/>
            <person name="Ivanova N."/>
            <person name="Ovchinnikova G."/>
            <person name="Pagani I."/>
            <person name="Blumer-Schuette S.E."/>
            <person name="Kelly R.M."/>
            <person name="Woyke T."/>
        </authorList>
    </citation>
    <scope>NUCLEOTIDE SEQUENCE [LARGE SCALE GENOMIC DNA]</scope>
    <source>
        <strain evidence="2 3">6A</strain>
    </source>
</reference>
<keyword evidence="1" id="KW-0472">Membrane</keyword>
<dbReference type="KEGG" id="clc:Calla_1410"/>
<feature type="transmembrane region" description="Helical" evidence="1">
    <location>
        <begin position="6"/>
        <end position="25"/>
    </location>
</feature>